<evidence type="ECO:0000313" key="2">
    <source>
        <dbReference type="EMBL" id="CAL1147452.1"/>
    </source>
</evidence>
<dbReference type="EMBL" id="CAMXCT010001906">
    <property type="protein sequence ID" value="CAI3994077.1"/>
    <property type="molecule type" value="Genomic_DNA"/>
</dbReference>
<dbReference type="EMBL" id="CAMXCT020001906">
    <property type="protein sequence ID" value="CAL1147452.1"/>
    <property type="molecule type" value="Genomic_DNA"/>
</dbReference>
<accession>A0A9P1CN54</accession>
<organism evidence="1">
    <name type="scientific">Cladocopium goreaui</name>
    <dbReference type="NCBI Taxonomy" id="2562237"/>
    <lineage>
        <taxon>Eukaryota</taxon>
        <taxon>Sar</taxon>
        <taxon>Alveolata</taxon>
        <taxon>Dinophyceae</taxon>
        <taxon>Suessiales</taxon>
        <taxon>Symbiodiniaceae</taxon>
        <taxon>Cladocopium</taxon>
    </lineage>
</organism>
<name>A0A9P1CN54_9DINO</name>
<dbReference type="AlphaFoldDB" id="A0A9P1CN54"/>
<reference evidence="1" key="1">
    <citation type="submission" date="2022-10" db="EMBL/GenBank/DDBJ databases">
        <authorList>
            <person name="Chen Y."/>
            <person name="Dougan E. K."/>
            <person name="Chan C."/>
            <person name="Rhodes N."/>
            <person name="Thang M."/>
        </authorList>
    </citation>
    <scope>NUCLEOTIDE SEQUENCE</scope>
</reference>
<gene>
    <name evidence="1" type="ORF">C1SCF055_LOCUS20753</name>
</gene>
<dbReference type="Proteomes" id="UP001152797">
    <property type="component" value="Unassembled WGS sequence"/>
</dbReference>
<sequence>VKKNVSWLFPEDGDVDRAGVFFRNLLWTKEIMGQNTKSEASTFSKLLMKRTKQNDLCKVPACIARAWLVHMWKDEPSSRPNREMAVNCVVRWLADPCEMQGVKNACLGIFGEETARQSPANAERWIVSLLLQEVCRHQTQHSPDLQQLLCLLPCPPSPSSVRFLLGSSQDPGYLMTLWGCLCNWLAQHPWMVGQPCERWCQAGPPPLYALLRAMLVAFSQFPDSRNLCSSAIVA</sequence>
<proteinExistence type="predicted"/>
<keyword evidence="3" id="KW-1185">Reference proteome</keyword>
<comment type="caution">
    <text evidence="1">The sequence shown here is derived from an EMBL/GenBank/DDBJ whole genome shotgun (WGS) entry which is preliminary data.</text>
</comment>
<protein>
    <submittedName>
        <fullName evidence="1">Uncharacterized protein</fullName>
    </submittedName>
</protein>
<feature type="non-terminal residue" evidence="1">
    <location>
        <position position="1"/>
    </location>
</feature>
<dbReference type="EMBL" id="CAMXCT030001906">
    <property type="protein sequence ID" value="CAL4781389.1"/>
    <property type="molecule type" value="Genomic_DNA"/>
</dbReference>
<reference evidence="2" key="2">
    <citation type="submission" date="2024-04" db="EMBL/GenBank/DDBJ databases">
        <authorList>
            <person name="Chen Y."/>
            <person name="Shah S."/>
            <person name="Dougan E. K."/>
            <person name="Thang M."/>
            <person name="Chan C."/>
        </authorList>
    </citation>
    <scope>NUCLEOTIDE SEQUENCE [LARGE SCALE GENOMIC DNA]</scope>
</reference>
<evidence type="ECO:0000313" key="1">
    <source>
        <dbReference type="EMBL" id="CAI3994077.1"/>
    </source>
</evidence>
<evidence type="ECO:0000313" key="3">
    <source>
        <dbReference type="Proteomes" id="UP001152797"/>
    </source>
</evidence>